<protein>
    <submittedName>
        <fullName evidence="1">Uncharacterized protein</fullName>
    </submittedName>
</protein>
<dbReference type="AlphaFoldDB" id="A0A3N4HUA6"/>
<evidence type="ECO:0000313" key="1">
    <source>
        <dbReference type="EMBL" id="RPA77453.1"/>
    </source>
</evidence>
<proteinExistence type="predicted"/>
<evidence type="ECO:0000313" key="2">
    <source>
        <dbReference type="Proteomes" id="UP000275078"/>
    </source>
</evidence>
<sequence>MNVIDRKYMKTPQIPYSVYIDHLNCLITEINGPSSSKTTGEQKTLDGYNKTLSELGEKALKVQEEVNELFESFHSFEKEIKEMIEKRTAEEPEPSTLQKYGRKVARIFTGK</sequence>
<gene>
    <name evidence="1" type="ORF">BJ508DRAFT_378867</name>
</gene>
<keyword evidence="2" id="KW-1185">Reference proteome</keyword>
<reference evidence="1 2" key="1">
    <citation type="journal article" date="2018" name="Nat. Ecol. Evol.">
        <title>Pezizomycetes genomes reveal the molecular basis of ectomycorrhizal truffle lifestyle.</title>
        <authorList>
            <person name="Murat C."/>
            <person name="Payen T."/>
            <person name="Noel B."/>
            <person name="Kuo A."/>
            <person name="Morin E."/>
            <person name="Chen J."/>
            <person name="Kohler A."/>
            <person name="Krizsan K."/>
            <person name="Balestrini R."/>
            <person name="Da Silva C."/>
            <person name="Montanini B."/>
            <person name="Hainaut M."/>
            <person name="Levati E."/>
            <person name="Barry K.W."/>
            <person name="Belfiori B."/>
            <person name="Cichocki N."/>
            <person name="Clum A."/>
            <person name="Dockter R.B."/>
            <person name="Fauchery L."/>
            <person name="Guy J."/>
            <person name="Iotti M."/>
            <person name="Le Tacon F."/>
            <person name="Lindquist E.A."/>
            <person name="Lipzen A."/>
            <person name="Malagnac F."/>
            <person name="Mello A."/>
            <person name="Molinier V."/>
            <person name="Miyauchi S."/>
            <person name="Poulain J."/>
            <person name="Riccioni C."/>
            <person name="Rubini A."/>
            <person name="Sitrit Y."/>
            <person name="Splivallo R."/>
            <person name="Traeger S."/>
            <person name="Wang M."/>
            <person name="Zifcakova L."/>
            <person name="Wipf D."/>
            <person name="Zambonelli A."/>
            <person name="Paolocci F."/>
            <person name="Nowrousian M."/>
            <person name="Ottonello S."/>
            <person name="Baldrian P."/>
            <person name="Spatafora J.W."/>
            <person name="Henrissat B."/>
            <person name="Nagy L.G."/>
            <person name="Aury J.M."/>
            <person name="Wincker P."/>
            <person name="Grigoriev I.V."/>
            <person name="Bonfante P."/>
            <person name="Martin F.M."/>
        </authorList>
    </citation>
    <scope>NUCLEOTIDE SEQUENCE [LARGE SCALE GENOMIC DNA]</scope>
    <source>
        <strain evidence="1 2">RN42</strain>
    </source>
</reference>
<accession>A0A3N4HUA6</accession>
<dbReference type="Proteomes" id="UP000275078">
    <property type="component" value="Unassembled WGS sequence"/>
</dbReference>
<organism evidence="1 2">
    <name type="scientific">Ascobolus immersus RN42</name>
    <dbReference type="NCBI Taxonomy" id="1160509"/>
    <lineage>
        <taxon>Eukaryota</taxon>
        <taxon>Fungi</taxon>
        <taxon>Dikarya</taxon>
        <taxon>Ascomycota</taxon>
        <taxon>Pezizomycotina</taxon>
        <taxon>Pezizomycetes</taxon>
        <taxon>Pezizales</taxon>
        <taxon>Ascobolaceae</taxon>
        <taxon>Ascobolus</taxon>
    </lineage>
</organism>
<dbReference type="EMBL" id="ML119726">
    <property type="protein sequence ID" value="RPA77453.1"/>
    <property type="molecule type" value="Genomic_DNA"/>
</dbReference>
<name>A0A3N4HUA6_ASCIM</name>